<dbReference type="GO" id="GO:0046328">
    <property type="term" value="P:regulation of JNK cascade"/>
    <property type="evidence" value="ECO:0007669"/>
    <property type="project" value="InterPro"/>
</dbReference>
<dbReference type="PROSITE" id="PS01179">
    <property type="entry name" value="PID"/>
    <property type="match status" value="1"/>
</dbReference>
<dbReference type="GO" id="GO:0008432">
    <property type="term" value="F:JUN kinase binding"/>
    <property type="evidence" value="ECO:0007669"/>
    <property type="project" value="TreeGrafter"/>
</dbReference>
<keyword evidence="6" id="KW-1185">Reference proteome</keyword>
<gene>
    <name evidence="5" type="primary">Aplip1</name>
    <name evidence="5" type="ORF">Anas_01303</name>
</gene>
<evidence type="ECO:0000256" key="2">
    <source>
        <dbReference type="ARBA" id="ARBA00022490"/>
    </source>
</evidence>
<dbReference type="InterPro" id="IPR047178">
    <property type="entry name" value="JIP1_scaffold"/>
</dbReference>
<reference evidence="5 6" key="1">
    <citation type="journal article" date="2019" name="PLoS Biol.">
        <title>Sex chromosomes control vertical transmission of feminizing Wolbachia symbionts in an isopod.</title>
        <authorList>
            <person name="Becking T."/>
            <person name="Chebbi M.A."/>
            <person name="Giraud I."/>
            <person name="Moumen B."/>
            <person name="Laverre T."/>
            <person name="Caubet Y."/>
            <person name="Peccoud J."/>
            <person name="Gilbert C."/>
            <person name="Cordaux R."/>
        </authorList>
    </citation>
    <scope>NUCLEOTIDE SEQUENCE [LARGE SCALE GENOMIC DNA]</scope>
    <source>
        <strain evidence="5">ANa2</strain>
        <tissue evidence="5">Whole body excluding digestive tract and cuticle</tissue>
    </source>
</reference>
<organism evidence="5 6">
    <name type="scientific">Armadillidium nasatum</name>
    <dbReference type="NCBI Taxonomy" id="96803"/>
    <lineage>
        <taxon>Eukaryota</taxon>
        <taxon>Metazoa</taxon>
        <taxon>Ecdysozoa</taxon>
        <taxon>Arthropoda</taxon>
        <taxon>Crustacea</taxon>
        <taxon>Multicrustacea</taxon>
        <taxon>Malacostraca</taxon>
        <taxon>Eumalacostraca</taxon>
        <taxon>Peracarida</taxon>
        <taxon>Isopoda</taxon>
        <taxon>Oniscidea</taxon>
        <taxon>Crinocheta</taxon>
        <taxon>Armadillidiidae</taxon>
        <taxon>Armadillidium</taxon>
    </lineage>
</organism>
<feature type="region of interest" description="Disordered" evidence="3">
    <location>
        <begin position="1"/>
        <end position="20"/>
    </location>
</feature>
<dbReference type="Proteomes" id="UP000326759">
    <property type="component" value="Unassembled WGS sequence"/>
</dbReference>
<name>A0A5N5TCB4_9CRUS</name>
<feature type="domain" description="PID" evidence="4">
    <location>
        <begin position="31"/>
        <end position="92"/>
    </location>
</feature>
<proteinExistence type="predicted"/>
<evidence type="ECO:0000313" key="6">
    <source>
        <dbReference type="Proteomes" id="UP000326759"/>
    </source>
</evidence>
<dbReference type="PANTHER" id="PTHR47437">
    <property type="entry name" value="JNK-INTERACTING PROTEIN 1-LIKE PROTEIN"/>
    <property type="match status" value="1"/>
</dbReference>
<dbReference type="AlphaFoldDB" id="A0A5N5TCB4"/>
<dbReference type="PANTHER" id="PTHR47437:SF4">
    <property type="entry name" value="JNK-INTERACTING PROTEIN 1-LIKE PROTEIN"/>
    <property type="match status" value="1"/>
</dbReference>
<evidence type="ECO:0000313" key="5">
    <source>
        <dbReference type="EMBL" id="KAB7503718.1"/>
    </source>
</evidence>
<evidence type="ECO:0000259" key="4">
    <source>
        <dbReference type="PROSITE" id="PS01179"/>
    </source>
</evidence>
<dbReference type="GO" id="GO:0005078">
    <property type="term" value="F:MAP-kinase scaffold activity"/>
    <property type="evidence" value="ECO:0007669"/>
    <property type="project" value="TreeGrafter"/>
</dbReference>
<dbReference type="Pfam" id="PF00640">
    <property type="entry name" value="PID"/>
    <property type="match status" value="1"/>
</dbReference>
<dbReference type="InterPro" id="IPR011993">
    <property type="entry name" value="PH-like_dom_sf"/>
</dbReference>
<evidence type="ECO:0000256" key="1">
    <source>
        <dbReference type="ARBA" id="ARBA00004496"/>
    </source>
</evidence>
<protein>
    <submittedName>
        <fullName evidence="5">JNK-interacting protein 1</fullName>
    </submittedName>
</protein>
<evidence type="ECO:0000256" key="3">
    <source>
        <dbReference type="SAM" id="MobiDB-lite"/>
    </source>
</evidence>
<dbReference type="SUPFAM" id="SSF50729">
    <property type="entry name" value="PH domain-like"/>
    <property type="match status" value="1"/>
</dbReference>
<comment type="caution">
    <text evidence="5">The sequence shown here is derived from an EMBL/GenBank/DDBJ whole genome shotgun (WGS) entry which is preliminary data.</text>
</comment>
<feature type="non-terminal residue" evidence="5">
    <location>
        <position position="94"/>
    </location>
</feature>
<accession>A0A5N5TCB4</accession>
<dbReference type="InterPro" id="IPR006020">
    <property type="entry name" value="PTB/PI_dom"/>
</dbReference>
<comment type="subcellular location">
    <subcellularLocation>
        <location evidence="1">Cytoplasm</location>
    </subcellularLocation>
</comment>
<sequence>MVDKSNQGLGIRMVDKSNPGHHEAPCHDYFYHLKHVSFCGFHPKDPRYFGFITKHPAVQRFACHVFESIDSTRPVAEAVGRAFQRFYKKYIETA</sequence>
<keyword evidence="2" id="KW-0963">Cytoplasm</keyword>
<dbReference type="OrthoDB" id="5965083at2759"/>
<dbReference type="GO" id="GO:0007254">
    <property type="term" value="P:JNK cascade"/>
    <property type="evidence" value="ECO:0007669"/>
    <property type="project" value="TreeGrafter"/>
</dbReference>
<dbReference type="GO" id="GO:0005737">
    <property type="term" value="C:cytoplasm"/>
    <property type="evidence" value="ECO:0007669"/>
    <property type="project" value="UniProtKB-SubCell"/>
</dbReference>
<dbReference type="EMBL" id="SEYY01004587">
    <property type="protein sequence ID" value="KAB7503718.1"/>
    <property type="molecule type" value="Genomic_DNA"/>
</dbReference>
<dbReference type="Gene3D" id="2.30.29.30">
    <property type="entry name" value="Pleckstrin-homology domain (PH domain)/Phosphotyrosine-binding domain (PTB)"/>
    <property type="match status" value="1"/>
</dbReference>